<gene>
    <name evidence="2" type="ORF">AB1Y20_007290</name>
</gene>
<dbReference type="PANTHER" id="PTHR41747">
    <property type="entry name" value="CHROMOSOME UNDETERMINED SCAFFOLD_128, WHOLE GENOME SHOTGUN SEQUENCE"/>
    <property type="match status" value="1"/>
</dbReference>
<feature type="compositionally biased region" description="Basic and acidic residues" evidence="1">
    <location>
        <begin position="166"/>
        <end position="178"/>
    </location>
</feature>
<sequence length="397" mass="42856">MEGGAMPEAGNYKGVMLCNRPTEPSGAPGRQHLTPQIDAPSFRPVGLPAEQLGLNPAKENLVCNVVAVHEEAARRRATMPRPPGPVNVLNKHRAWLAEMARKKASLHTELQTSAKAAEAKRTKFVAYTKSMRAAVRERQAEIGHTSKLPFDKEEAAPESAAAGGEPKQEGEKPKEKPTKGASKGDATKPRWALTEEKAEAVEDDEADELVNFANSLDYDSYIDDLEVRQALSVIRERIDTEKAMEAAAQAAEAADIAVEEAGGDWRDAFLASWNGQDEALERGSQRSTSTRRGAEAATGETAAQSEWDSSTAVGDTKKSVVSEDARQMADELLKSNPSLAAKHSVRSLAAIVDKANDTSTASRLPPLKIVTVVENPRVQEKSVDPSNLPYLHRNPAI</sequence>
<dbReference type="EMBL" id="JBGBPQ010000017">
    <property type="protein sequence ID" value="KAL1507675.1"/>
    <property type="molecule type" value="Genomic_DNA"/>
</dbReference>
<evidence type="ECO:0000313" key="3">
    <source>
        <dbReference type="Proteomes" id="UP001515480"/>
    </source>
</evidence>
<protein>
    <submittedName>
        <fullName evidence="2">Uncharacterized protein</fullName>
    </submittedName>
</protein>
<accession>A0AB34IV10</accession>
<feature type="region of interest" description="Disordered" evidence="1">
    <location>
        <begin position="1"/>
        <end position="39"/>
    </location>
</feature>
<proteinExistence type="predicted"/>
<dbReference type="Proteomes" id="UP001515480">
    <property type="component" value="Unassembled WGS sequence"/>
</dbReference>
<name>A0AB34IV10_PRYPA</name>
<feature type="region of interest" description="Disordered" evidence="1">
    <location>
        <begin position="140"/>
        <end position="191"/>
    </location>
</feature>
<keyword evidence="3" id="KW-1185">Reference proteome</keyword>
<feature type="compositionally biased region" description="Polar residues" evidence="1">
    <location>
        <begin position="304"/>
        <end position="313"/>
    </location>
</feature>
<evidence type="ECO:0000256" key="1">
    <source>
        <dbReference type="SAM" id="MobiDB-lite"/>
    </source>
</evidence>
<comment type="caution">
    <text evidence="2">The sequence shown here is derived from an EMBL/GenBank/DDBJ whole genome shotgun (WGS) entry which is preliminary data.</text>
</comment>
<dbReference type="PANTHER" id="PTHR41747:SF1">
    <property type="entry name" value="CHROMOSOME UNDETERMINED SCAFFOLD_128, WHOLE GENOME SHOTGUN SEQUENCE"/>
    <property type="match status" value="1"/>
</dbReference>
<evidence type="ECO:0000313" key="2">
    <source>
        <dbReference type="EMBL" id="KAL1507675.1"/>
    </source>
</evidence>
<organism evidence="2 3">
    <name type="scientific">Prymnesium parvum</name>
    <name type="common">Toxic golden alga</name>
    <dbReference type="NCBI Taxonomy" id="97485"/>
    <lineage>
        <taxon>Eukaryota</taxon>
        <taxon>Haptista</taxon>
        <taxon>Haptophyta</taxon>
        <taxon>Prymnesiophyceae</taxon>
        <taxon>Prymnesiales</taxon>
        <taxon>Prymnesiaceae</taxon>
        <taxon>Prymnesium</taxon>
    </lineage>
</organism>
<feature type="region of interest" description="Disordered" evidence="1">
    <location>
        <begin position="276"/>
        <end position="322"/>
    </location>
</feature>
<dbReference type="AlphaFoldDB" id="A0AB34IV10"/>
<feature type="compositionally biased region" description="Low complexity" evidence="1">
    <location>
        <begin position="285"/>
        <end position="303"/>
    </location>
</feature>
<reference evidence="2 3" key="1">
    <citation type="journal article" date="2024" name="Science">
        <title>Giant polyketide synthase enzymes in the biosynthesis of giant marine polyether toxins.</title>
        <authorList>
            <person name="Fallon T.R."/>
            <person name="Shende V.V."/>
            <person name="Wierzbicki I.H."/>
            <person name="Pendleton A.L."/>
            <person name="Watervoot N.F."/>
            <person name="Auber R.P."/>
            <person name="Gonzalez D.J."/>
            <person name="Wisecaver J.H."/>
            <person name="Moore B.S."/>
        </authorList>
    </citation>
    <scope>NUCLEOTIDE SEQUENCE [LARGE SCALE GENOMIC DNA]</scope>
    <source>
        <strain evidence="2 3">12B1</strain>
    </source>
</reference>